<dbReference type="Proteomes" id="UP000813215">
    <property type="component" value="Unassembled WGS sequence"/>
</dbReference>
<reference evidence="1" key="2">
    <citation type="journal article" date="2022" name="Microbiol. Resour. Announc.">
        <title>Metagenome Sequencing to Explore Phylogenomics of Terrestrial Cyanobacteria.</title>
        <authorList>
            <person name="Ward R.D."/>
            <person name="Stajich J.E."/>
            <person name="Johansen J.R."/>
            <person name="Huntemann M."/>
            <person name="Clum A."/>
            <person name="Foster B."/>
            <person name="Foster B."/>
            <person name="Roux S."/>
            <person name="Palaniappan K."/>
            <person name="Varghese N."/>
            <person name="Mukherjee S."/>
            <person name="Reddy T.B.K."/>
            <person name="Daum C."/>
            <person name="Copeland A."/>
            <person name="Chen I.A."/>
            <person name="Ivanova N.N."/>
            <person name="Kyrpides N.C."/>
            <person name="Shapiro N."/>
            <person name="Eloe-Fadrosh E.A."/>
            <person name="Pietrasiak N."/>
        </authorList>
    </citation>
    <scope>NUCLEOTIDE SEQUENCE</scope>
    <source>
        <strain evidence="1">HA4357-MV3</strain>
    </source>
</reference>
<name>A0A9E3HBZ3_9NOST</name>
<dbReference type="AlphaFoldDB" id="A0A9E3HBZ3"/>
<accession>A0A9E3HBZ3</accession>
<gene>
    <name evidence="1" type="ORF">KME28_23790</name>
</gene>
<comment type="caution">
    <text evidence="1">The sequence shown here is derived from an EMBL/GenBank/DDBJ whole genome shotgun (WGS) entry which is preliminary data.</text>
</comment>
<organism evidence="1 2">
    <name type="scientific">Pelatocladus maniniholoensis HA4357-MV3</name>
    <dbReference type="NCBI Taxonomy" id="1117104"/>
    <lineage>
        <taxon>Bacteria</taxon>
        <taxon>Bacillati</taxon>
        <taxon>Cyanobacteriota</taxon>
        <taxon>Cyanophyceae</taxon>
        <taxon>Nostocales</taxon>
        <taxon>Nostocaceae</taxon>
        <taxon>Pelatocladus</taxon>
    </lineage>
</organism>
<proteinExistence type="predicted"/>
<evidence type="ECO:0000313" key="2">
    <source>
        <dbReference type="Proteomes" id="UP000813215"/>
    </source>
</evidence>
<protein>
    <submittedName>
        <fullName evidence="1">Uncharacterized protein</fullName>
    </submittedName>
</protein>
<dbReference type="EMBL" id="JAHHHW010000138">
    <property type="protein sequence ID" value="MBW4434650.1"/>
    <property type="molecule type" value="Genomic_DNA"/>
</dbReference>
<sequence length="294" mass="34566">MQVSVILQVHWRKRVDFTSREYSYKGLRFRAYCNKNGKNGRLVLEDIVSILLELSNDSRNPQEVTREKLQQIKIETTEYDGFHLVSADSMLDFYLECDDISNPNDSTEFGELAELLAGRMTEILEKDLVILGKTAFLIPEWRKAAIQITNEYWNEIVDKSGKINLRTWLERTYKLEVYFVLNWVVIKFRNVISPTFRATSGTRPVKDESKNIFEPHEFAIIEPLITDYLSNTNEEWRNDIKKKVDSEKSESFNKIKQDIGRLKAQGDATEKIIYELFNVTQDSHIVEKYRRNYL</sequence>
<evidence type="ECO:0000313" key="1">
    <source>
        <dbReference type="EMBL" id="MBW4434650.1"/>
    </source>
</evidence>
<reference evidence="1" key="1">
    <citation type="submission" date="2021-05" db="EMBL/GenBank/DDBJ databases">
        <authorList>
            <person name="Pietrasiak N."/>
            <person name="Ward R."/>
            <person name="Stajich J.E."/>
            <person name="Kurbessoian T."/>
        </authorList>
    </citation>
    <scope>NUCLEOTIDE SEQUENCE</scope>
    <source>
        <strain evidence="1">HA4357-MV3</strain>
    </source>
</reference>